<dbReference type="Pfam" id="PF02541">
    <property type="entry name" value="Ppx-GppA"/>
    <property type="match status" value="1"/>
</dbReference>
<dbReference type="Gene3D" id="3.30.420.150">
    <property type="entry name" value="Exopolyphosphatase. Domain 2"/>
    <property type="match status" value="1"/>
</dbReference>
<keyword evidence="2" id="KW-0378">Hydrolase</keyword>
<sequence length="311" mass="32037">MAEEGAQRPSRSPLAAIDCGTNTIKLLIGTLPDVAVRESRMVRLGQGVDKTGRLADEALARTFAAIDEYAVLIAAHGVPASRVRFCATSATRDSANASVFAESVHARLGVWPEVLPGAEEAALSFDGAVRNLASPPAAPVLVVDIGGGSTELILGSSSPSAAHSMDIGSVRLHERHLHSDPPTAAEVAACVADIDAHLDACPVSPADAATVVGVAGTVTTVAAGVLDLPAYDREAIDQQVLAVDDVHALVSRLVAMTVEERLALPWMHPGRADVIDAGALILSRVLARASVPALVVSESDILDGIAWSLVS</sequence>
<evidence type="ECO:0000259" key="1">
    <source>
        <dbReference type="Pfam" id="PF02541"/>
    </source>
</evidence>
<dbReference type="InterPro" id="IPR003695">
    <property type="entry name" value="Ppx_GppA_N"/>
</dbReference>
<feature type="domain" description="Ppx/GppA phosphatase N-terminal" evidence="1">
    <location>
        <begin position="35"/>
        <end position="305"/>
    </location>
</feature>
<dbReference type="EC" id="3.6.1.11" evidence="2"/>
<dbReference type="Gene3D" id="3.30.420.40">
    <property type="match status" value="1"/>
</dbReference>
<dbReference type="PANTHER" id="PTHR30005">
    <property type="entry name" value="EXOPOLYPHOSPHATASE"/>
    <property type="match status" value="1"/>
</dbReference>
<keyword evidence="3" id="KW-1185">Reference proteome</keyword>
<dbReference type="GO" id="GO:0004309">
    <property type="term" value="F:exopolyphosphatase activity"/>
    <property type="evidence" value="ECO:0007669"/>
    <property type="project" value="UniProtKB-EC"/>
</dbReference>
<accession>A0A7W3PAD4</accession>
<dbReference type="InterPro" id="IPR050273">
    <property type="entry name" value="GppA/Ppx_hydrolase"/>
</dbReference>
<dbReference type="GO" id="GO:0008894">
    <property type="term" value="F:guanosine-5'-triphosphate,3'-diphosphate diphosphatase activity"/>
    <property type="evidence" value="ECO:0007669"/>
    <property type="project" value="UniProtKB-EC"/>
</dbReference>
<organism evidence="2 3">
    <name type="scientific">Nocardioides ginsengisegetis</name>
    <dbReference type="NCBI Taxonomy" id="661491"/>
    <lineage>
        <taxon>Bacteria</taxon>
        <taxon>Bacillati</taxon>
        <taxon>Actinomycetota</taxon>
        <taxon>Actinomycetes</taxon>
        <taxon>Propionibacteriales</taxon>
        <taxon>Nocardioidaceae</taxon>
        <taxon>Nocardioides</taxon>
    </lineage>
</organism>
<dbReference type="InterPro" id="IPR043129">
    <property type="entry name" value="ATPase_NBD"/>
</dbReference>
<dbReference type="Proteomes" id="UP000580910">
    <property type="component" value="Unassembled WGS sequence"/>
</dbReference>
<name>A0A7W3PAD4_9ACTN</name>
<protein>
    <submittedName>
        <fullName evidence="2">Exopolyphosphatase/guanosine-5'-triphosphate, 3'-diphosphate pyrophosphatase</fullName>
        <ecNumber evidence="2">3.6.1.11</ecNumber>
        <ecNumber evidence="2">3.6.1.40</ecNumber>
    </submittedName>
</protein>
<comment type="caution">
    <text evidence="2">The sequence shown here is derived from an EMBL/GenBank/DDBJ whole genome shotgun (WGS) entry which is preliminary data.</text>
</comment>
<evidence type="ECO:0000313" key="2">
    <source>
        <dbReference type="EMBL" id="MBA8804615.1"/>
    </source>
</evidence>
<reference evidence="2 3" key="1">
    <citation type="submission" date="2020-07" db="EMBL/GenBank/DDBJ databases">
        <title>Sequencing the genomes of 1000 actinobacteria strains.</title>
        <authorList>
            <person name="Klenk H.-P."/>
        </authorList>
    </citation>
    <scope>NUCLEOTIDE SEQUENCE [LARGE SCALE GENOMIC DNA]</scope>
    <source>
        <strain evidence="2 3">DSM 21349</strain>
    </source>
</reference>
<dbReference type="EMBL" id="JACGXA010000001">
    <property type="protein sequence ID" value="MBA8804615.1"/>
    <property type="molecule type" value="Genomic_DNA"/>
</dbReference>
<dbReference type="AlphaFoldDB" id="A0A7W3PAD4"/>
<dbReference type="RefSeq" id="WP_343055617.1">
    <property type="nucleotide sequence ID" value="NZ_JACGXA010000001.1"/>
</dbReference>
<dbReference type="PANTHER" id="PTHR30005:SF13">
    <property type="entry name" value="EXOPOLYPHOSPHATASE 2"/>
    <property type="match status" value="1"/>
</dbReference>
<gene>
    <name evidence="2" type="ORF">FB382_002906</name>
</gene>
<dbReference type="SUPFAM" id="SSF53067">
    <property type="entry name" value="Actin-like ATPase domain"/>
    <property type="match status" value="2"/>
</dbReference>
<evidence type="ECO:0000313" key="3">
    <source>
        <dbReference type="Proteomes" id="UP000580910"/>
    </source>
</evidence>
<dbReference type="EC" id="3.6.1.40" evidence="2"/>
<proteinExistence type="predicted"/>